<dbReference type="Proteomes" id="UP000265100">
    <property type="component" value="Chromosome 17"/>
</dbReference>
<dbReference type="InterPro" id="IPR044822">
    <property type="entry name" value="Myb_DNA-bind_4"/>
</dbReference>
<evidence type="ECO:0000313" key="4">
    <source>
        <dbReference type="Proteomes" id="UP000265100"/>
    </source>
</evidence>
<dbReference type="PANTHER" id="PTHR38709:SF1">
    <property type="entry name" value="DREBRIN"/>
    <property type="match status" value="1"/>
</dbReference>
<dbReference type="Ensembl" id="ENSACLT00000033869.2">
    <property type="protein sequence ID" value="ENSACLP00000033087.2"/>
    <property type="gene ID" value="ENSACLG00000022420.2"/>
</dbReference>
<reference evidence="3" key="3">
    <citation type="submission" date="2025-09" db="UniProtKB">
        <authorList>
            <consortium name="Ensembl"/>
        </authorList>
    </citation>
    <scope>IDENTIFICATION</scope>
</reference>
<evidence type="ECO:0000259" key="2">
    <source>
        <dbReference type="Pfam" id="PF13837"/>
    </source>
</evidence>
<reference evidence="3" key="1">
    <citation type="submission" date="2018-05" db="EMBL/GenBank/DDBJ databases">
        <authorList>
            <person name="Datahose"/>
        </authorList>
    </citation>
    <scope>NUCLEOTIDE SEQUENCE</scope>
</reference>
<dbReference type="Bgee" id="ENSACLG00000022420">
    <property type="expression patterns" value="Expressed in camera-type eye and 1 other cell type or tissue"/>
</dbReference>
<feature type="compositionally biased region" description="Low complexity" evidence="1">
    <location>
        <begin position="295"/>
        <end position="304"/>
    </location>
</feature>
<evidence type="ECO:0000313" key="3">
    <source>
        <dbReference type="Ensembl" id="ENSACLP00000033087.2"/>
    </source>
</evidence>
<dbReference type="PANTHER" id="PTHR38709">
    <property type="entry name" value="SI:CH73-193C12.2-RELATED"/>
    <property type="match status" value="1"/>
</dbReference>
<protein>
    <recommendedName>
        <fullName evidence="2">Myb/SANT-like DNA-binding domain-containing protein</fullName>
    </recommendedName>
</protein>
<dbReference type="Pfam" id="PF13837">
    <property type="entry name" value="Myb_DNA-bind_4"/>
    <property type="match status" value="1"/>
</dbReference>
<dbReference type="GeneTree" id="ENSGT00640000091774"/>
<feature type="domain" description="Myb/SANT-like DNA-binding" evidence="2">
    <location>
        <begin position="26"/>
        <end position="109"/>
    </location>
</feature>
<dbReference type="RefSeq" id="XP_026003612.1">
    <property type="nucleotide sequence ID" value="XM_026147827.1"/>
</dbReference>
<evidence type="ECO:0000256" key="1">
    <source>
        <dbReference type="SAM" id="MobiDB-lite"/>
    </source>
</evidence>
<dbReference type="GO" id="GO:0005856">
    <property type="term" value="C:cytoskeleton"/>
    <property type="evidence" value="ECO:0007669"/>
    <property type="project" value="TreeGrafter"/>
</dbReference>
<reference evidence="3" key="2">
    <citation type="submission" date="2025-08" db="UniProtKB">
        <authorList>
            <consortium name="Ensembl"/>
        </authorList>
    </citation>
    <scope>IDENTIFICATION</scope>
</reference>
<sequence length="326" mass="38117">MEYADHEYTSSTCDMHTPVDFTYKMSKKEIEDFVKLRVSNTYLFSGKRNTSMWAWRTILKHMGLHCKMTHHQASKKWENLKKRYKELKHPPEGVEVFPDVWPYFSLMDNAMAGRLEGSAPILKAFPHNKDNGEFLIKPKKKKLAAMVKSSIVAAPTEIEFPLNGIEDGEVVAEQEGPQDIDCILQEVEDERRTTCSEQQVAEREKEVMERERLVLQRERAVLDREIAVLDRDRAVLERERAALDREKAVMERERAMVERDRDALRRDRLALEREKARLMSLSEEKEGSEEEVTEESNSNSSNVKESGDMDRKQRLIHLFEKLIENF</sequence>
<dbReference type="GeneID" id="113009511"/>
<name>A0A3P8QW28_ASTCA</name>
<accession>A0A3P8QW28</accession>
<organism evidence="3 4">
    <name type="scientific">Astatotilapia calliptera</name>
    <name type="common">Eastern happy</name>
    <name type="synonym">Chromis callipterus</name>
    <dbReference type="NCBI Taxonomy" id="8154"/>
    <lineage>
        <taxon>Eukaryota</taxon>
        <taxon>Metazoa</taxon>
        <taxon>Chordata</taxon>
        <taxon>Craniata</taxon>
        <taxon>Vertebrata</taxon>
        <taxon>Euteleostomi</taxon>
        <taxon>Actinopterygii</taxon>
        <taxon>Neopterygii</taxon>
        <taxon>Teleostei</taxon>
        <taxon>Neoteleostei</taxon>
        <taxon>Acanthomorphata</taxon>
        <taxon>Ovalentaria</taxon>
        <taxon>Cichlomorphae</taxon>
        <taxon>Cichliformes</taxon>
        <taxon>Cichlidae</taxon>
        <taxon>African cichlids</taxon>
        <taxon>Pseudocrenilabrinae</taxon>
        <taxon>Haplochromini</taxon>
        <taxon>Astatotilapia</taxon>
    </lineage>
</organism>
<proteinExistence type="predicted"/>
<dbReference type="AlphaFoldDB" id="A0A3P8QW28"/>
<feature type="region of interest" description="Disordered" evidence="1">
    <location>
        <begin position="279"/>
        <end position="310"/>
    </location>
</feature>
<keyword evidence="4" id="KW-1185">Reference proteome</keyword>